<accession>B4M7F2</accession>
<keyword evidence="1" id="KW-0175">Coiled coil</keyword>
<name>B4M7F2_DROVI</name>
<sequence length="275" mass="29967">MLCWRPEQVALLLCSGVALLGVQVASEISAAAGAGSGSSQQLELKLSALRVHKQLLQAELGRIYMEAFTPETPLLLEELQRRQQEIEQQIETLEALRSGNKVQQDAQQLALNLAADFQFLQHKLDELKQQLDALQPNSNGSSTGTAKQPLELQRDVINSTPKTPVSAGSYFLTPLLAMPELPGAGIAQPPDHSSPSLIKRLLAMLRPGGSSTTPTTSLVSSSFRRGGHWPDQGAGKNIQLLSAEELLPQLQLQRQFLDDAIKRLERLAAKPNDKF</sequence>
<dbReference type="FunCoup" id="B4M7F2">
    <property type="interactions" value="7"/>
</dbReference>
<evidence type="ECO:0000313" key="3">
    <source>
        <dbReference type="EMBL" id="EDW62719.1"/>
    </source>
</evidence>
<dbReference type="OMA" id="WGPLLTM"/>
<dbReference type="InParanoid" id="B4M7F2"/>
<protein>
    <submittedName>
        <fullName evidence="3">Uncharacterized protein</fullName>
    </submittedName>
</protein>
<keyword evidence="2" id="KW-0732">Signal</keyword>
<reference evidence="3 4" key="1">
    <citation type="journal article" date="2007" name="Nature">
        <title>Evolution of genes and genomes on the Drosophila phylogeny.</title>
        <authorList>
            <consortium name="Drosophila 12 Genomes Consortium"/>
            <person name="Clark A.G."/>
            <person name="Eisen M.B."/>
            <person name="Smith D.R."/>
            <person name="Bergman C.M."/>
            <person name="Oliver B."/>
            <person name="Markow T.A."/>
            <person name="Kaufman T.C."/>
            <person name="Kellis M."/>
            <person name="Gelbart W."/>
            <person name="Iyer V.N."/>
            <person name="Pollard D.A."/>
            <person name="Sackton T.B."/>
            <person name="Larracuente A.M."/>
            <person name="Singh N.D."/>
            <person name="Abad J.P."/>
            <person name="Abt D.N."/>
            <person name="Adryan B."/>
            <person name="Aguade M."/>
            <person name="Akashi H."/>
            <person name="Anderson W.W."/>
            <person name="Aquadro C.F."/>
            <person name="Ardell D.H."/>
            <person name="Arguello R."/>
            <person name="Artieri C.G."/>
            <person name="Barbash D.A."/>
            <person name="Barker D."/>
            <person name="Barsanti P."/>
            <person name="Batterham P."/>
            <person name="Batzoglou S."/>
            <person name="Begun D."/>
            <person name="Bhutkar A."/>
            <person name="Blanco E."/>
            <person name="Bosak S.A."/>
            <person name="Bradley R.K."/>
            <person name="Brand A.D."/>
            <person name="Brent M.R."/>
            <person name="Brooks A.N."/>
            <person name="Brown R.H."/>
            <person name="Butlin R.K."/>
            <person name="Caggese C."/>
            <person name="Calvi B.R."/>
            <person name="Bernardo de Carvalho A."/>
            <person name="Caspi A."/>
            <person name="Castrezana S."/>
            <person name="Celniker S.E."/>
            <person name="Chang J.L."/>
            <person name="Chapple C."/>
            <person name="Chatterji S."/>
            <person name="Chinwalla A."/>
            <person name="Civetta A."/>
            <person name="Clifton S.W."/>
            <person name="Comeron J.M."/>
            <person name="Costello J.C."/>
            <person name="Coyne J.A."/>
            <person name="Daub J."/>
            <person name="David R.G."/>
            <person name="Delcher A.L."/>
            <person name="Delehaunty K."/>
            <person name="Do C.B."/>
            <person name="Ebling H."/>
            <person name="Edwards K."/>
            <person name="Eickbush T."/>
            <person name="Evans J.D."/>
            <person name="Filipski A."/>
            <person name="Findeiss S."/>
            <person name="Freyhult E."/>
            <person name="Fulton L."/>
            <person name="Fulton R."/>
            <person name="Garcia A.C."/>
            <person name="Gardiner A."/>
            <person name="Garfield D.A."/>
            <person name="Garvin B.E."/>
            <person name="Gibson G."/>
            <person name="Gilbert D."/>
            <person name="Gnerre S."/>
            <person name="Godfrey J."/>
            <person name="Good R."/>
            <person name="Gotea V."/>
            <person name="Gravely B."/>
            <person name="Greenberg A.J."/>
            <person name="Griffiths-Jones S."/>
            <person name="Gross S."/>
            <person name="Guigo R."/>
            <person name="Gustafson E.A."/>
            <person name="Haerty W."/>
            <person name="Hahn M.W."/>
            <person name="Halligan D.L."/>
            <person name="Halpern A.L."/>
            <person name="Halter G.M."/>
            <person name="Han M.V."/>
            <person name="Heger A."/>
            <person name="Hillier L."/>
            <person name="Hinrichs A.S."/>
            <person name="Holmes I."/>
            <person name="Hoskins R.A."/>
            <person name="Hubisz M.J."/>
            <person name="Hultmark D."/>
            <person name="Huntley M.A."/>
            <person name="Jaffe D.B."/>
            <person name="Jagadeeshan S."/>
            <person name="Jeck W.R."/>
            <person name="Johnson J."/>
            <person name="Jones C.D."/>
            <person name="Jordan W.C."/>
            <person name="Karpen G.H."/>
            <person name="Kataoka E."/>
            <person name="Keightley P.D."/>
            <person name="Kheradpour P."/>
            <person name="Kirkness E.F."/>
            <person name="Koerich L.B."/>
            <person name="Kristiansen K."/>
            <person name="Kudrna D."/>
            <person name="Kulathinal R.J."/>
            <person name="Kumar S."/>
            <person name="Kwok R."/>
            <person name="Lander E."/>
            <person name="Langley C.H."/>
            <person name="Lapoint R."/>
            <person name="Lazzaro B.P."/>
            <person name="Lee S.J."/>
            <person name="Levesque L."/>
            <person name="Li R."/>
            <person name="Lin C.F."/>
            <person name="Lin M.F."/>
            <person name="Lindblad-Toh K."/>
            <person name="Llopart A."/>
            <person name="Long M."/>
            <person name="Low L."/>
            <person name="Lozovsky E."/>
            <person name="Lu J."/>
            <person name="Luo M."/>
            <person name="Machado C.A."/>
            <person name="Makalowski W."/>
            <person name="Marzo M."/>
            <person name="Matsuda M."/>
            <person name="Matzkin L."/>
            <person name="McAllister B."/>
            <person name="McBride C.S."/>
            <person name="McKernan B."/>
            <person name="McKernan K."/>
            <person name="Mendez-Lago M."/>
            <person name="Minx P."/>
            <person name="Mollenhauer M.U."/>
            <person name="Montooth K."/>
            <person name="Mount S.M."/>
            <person name="Mu X."/>
            <person name="Myers E."/>
            <person name="Negre B."/>
            <person name="Newfeld S."/>
            <person name="Nielsen R."/>
            <person name="Noor M.A."/>
            <person name="O'Grady P."/>
            <person name="Pachter L."/>
            <person name="Papaceit M."/>
            <person name="Parisi M.J."/>
            <person name="Parisi M."/>
            <person name="Parts L."/>
            <person name="Pedersen J.S."/>
            <person name="Pesole G."/>
            <person name="Phillippy A.M."/>
            <person name="Ponting C.P."/>
            <person name="Pop M."/>
            <person name="Porcelli D."/>
            <person name="Powell J.R."/>
            <person name="Prohaska S."/>
            <person name="Pruitt K."/>
            <person name="Puig M."/>
            <person name="Quesneville H."/>
            <person name="Ram K.R."/>
            <person name="Rand D."/>
            <person name="Rasmussen M.D."/>
            <person name="Reed L.K."/>
            <person name="Reenan R."/>
            <person name="Reily A."/>
            <person name="Remington K.A."/>
            <person name="Rieger T.T."/>
            <person name="Ritchie M.G."/>
            <person name="Robin C."/>
            <person name="Rogers Y.H."/>
            <person name="Rohde C."/>
            <person name="Rozas J."/>
            <person name="Rubenfield M.J."/>
            <person name="Ruiz A."/>
            <person name="Russo S."/>
            <person name="Salzberg S.L."/>
            <person name="Sanchez-Gracia A."/>
            <person name="Saranga D.J."/>
            <person name="Sato H."/>
            <person name="Schaeffer S.W."/>
            <person name="Schatz M.C."/>
            <person name="Schlenke T."/>
            <person name="Schwartz R."/>
            <person name="Segarra C."/>
            <person name="Singh R.S."/>
            <person name="Sirot L."/>
            <person name="Sirota M."/>
            <person name="Sisneros N.B."/>
            <person name="Smith C.D."/>
            <person name="Smith T.F."/>
            <person name="Spieth J."/>
            <person name="Stage D.E."/>
            <person name="Stark A."/>
            <person name="Stephan W."/>
            <person name="Strausberg R.L."/>
            <person name="Strempel S."/>
            <person name="Sturgill D."/>
            <person name="Sutton G."/>
            <person name="Sutton G.G."/>
            <person name="Tao W."/>
            <person name="Teichmann S."/>
            <person name="Tobari Y.N."/>
            <person name="Tomimura Y."/>
            <person name="Tsolas J.M."/>
            <person name="Valente V.L."/>
            <person name="Venter E."/>
            <person name="Venter J.C."/>
            <person name="Vicario S."/>
            <person name="Vieira F.G."/>
            <person name="Vilella A.J."/>
            <person name="Villasante A."/>
            <person name="Walenz B."/>
            <person name="Wang J."/>
            <person name="Wasserman M."/>
            <person name="Watts T."/>
            <person name="Wilson D."/>
            <person name="Wilson R.K."/>
            <person name="Wing R.A."/>
            <person name="Wolfner M.F."/>
            <person name="Wong A."/>
            <person name="Wong G.K."/>
            <person name="Wu C.I."/>
            <person name="Wu G."/>
            <person name="Yamamoto D."/>
            <person name="Yang H.P."/>
            <person name="Yang S.P."/>
            <person name="Yorke J.A."/>
            <person name="Yoshida K."/>
            <person name="Zdobnov E."/>
            <person name="Zhang P."/>
            <person name="Zhang Y."/>
            <person name="Zimin A.V."/>
            <person name="Baldwin J."/>
            <person name="Abdouelleil A."/>
            <person name="Abdulkadir J."/>
            <person name="Abebe A."/>
            <person name="Abera B."/>
            <person name="Abreu J."/>
            <person name="Acer S.C."/>
            <person name="Aftuck L."/>
            <person name="Alexander A."/>
            <person name="An P."/>
            <person name="Anderson E."/>
            <person name="Anderson S."/>
            <person name="Arachi H."/>
            <person name="Azer M."/>
            <person name="Bachantsang P."/>
            <person name="Barry A."/>
            <person name="Bayul T."/>
            <person name="Berlin A."/>
            <person name="Bessette D."/>
            <person name="Bloom T."/>
            <person name="Blye J."/>
            <person name="Boguslavskiy L."/>
            <person name="Bonnet C."/>
            <person name="Boukhgalter B."/>
            <person name="Bourzgui I."/>
            <person name="Brown A."/>
            <person name="Cahill P."/>
            <person name="Channer S."/>
            <person name="Cheshatsang Y."/>
            <person name="Chuda L."/>
            <person name="Citroen M."/>
            <person name="Collymore A."/>
            <person name="Cooke P."/>
            <person name="Costello M."/>
            <person name="D'Aco K."/>
            <person name="Daza R."/>
            <person name="De Haan G."/>
            <person name="DeGray S."/>
            <person name="DeMaso C."/>
            <person name="Dhargay N."/>
            <person name="Dooley K."/>
            <person name="Dooley E."/>
            <person name="Doricent M."/>
            <person name="Dorje P."/>
            <person name="Dorjee K."/>
            <person name="Dupes A."/>
            <person name="Elong R."/>
            <person name="Falk J."/>
            <person name="Farina A."/>
            <person name="Faro S."/>
            <person name="Ferguson D."/>
            <person name="Fisher S."/>
            <person name="Foley C.D."/>
            <person name="Franke A."/>
            <person name="Friedrich D."/>
            <person name="Gadbois L."/>
            <person name="Gearin G."/>
            <person name="Gearin C.R."/>
            <person name="Giannoukos G."/>
            <person name="Goode T."/>
            <person name="Graham J."/>
            <person name="Grandbois E."/>
            <person name="Grewal S."/>
            <person name="Gyaltsen K."/>
            <person name="Hafez N."/>
            <person name="Hagos B."/>
            <person name="Hall J."/>
            <person name="Henson C."/>
            <person name="Hollinger A."/>
            <person name="Honan T."/>
            <person name="Huard M.D."/>
            <person name="Hughes L."/>
            <person name="Hurhula B."/>
            <person name="Husby M.E."/>
            <person name="Kamat A."/>
            <person name="Kanga B."/>
            <person name="Kashin S."/>
            <person name="Khazanovich D."/>
            <person name="Kisner P."/>
            <person name="Lance K."/>
            <person name="Lara M."/>
            <person name="Lee W."/>
            <person name="Lennon N."/>
            <person name="Letendre F."/>
            <person name="LeVine R."/>
            <person name="Lipovsky A."/>
            <person name="Liu X."/>
            <person name="Liu J."/>
            <person name="Liu S."/>
            <person name="Lokyitsang T."/>
            <person name="Lokyitsang Y."/>
            <person name="Lubonja R."/>
            <person name="Lui A."/>
            <person name="MacDonald P."/>
            <person name="Magnisalis V."/>
            <person name="Maru K."/>
            <person name="Matthews C."/>
            <person name="McCusker W."/>
            <person name="McDonough S."/>
            <person name="Mehta T."/>
            <person name="Meldrim J."/>
            <person name="Meneus L."/>
            <person name="Mihai O."/>
            <person name="Mihalev A."/>
            <person name="Mihova T."/>
            <person name="Mittelman R."/>
            <person name="Mlenga V."/>
            <person name="Montmayeur A."/>
            <person name="Mulrain L."/>
            <person name="Navidi A."/>
            <person name="Naylor J."/>
            <person name="Negash T."/>
            <person name="Nguyen T."/>
            <person name="Nguyen N."/>
            <person name="Nicol R."/>
            <person name="Norbu C."/>
            <person name="Norbu N."/>
            <person name="Novod N."/>
            <person name="O'Neill B."/>
            <person name="Osman S."/>
            <person name="Markiewicz E."/>
            <person name="Oyono O.L."/>
            <person name="Patti C."/>
            <person name="Phunkhang P."/>
            <person name="Pierre F."/>
            <person name="Priest M."/>
            <person name="Raghuraman S."/>
            <person name="Rege F."/>
            <person name="Reyes R."/>
            <person name="Rise C."/>
            <person name="Rogov P."/>
            <person name="Ross K."/>
            <person name="Ryan E."/>
            <person name="Settipalli S."/>
            <person name="Shea T."/>
            <person name="Sherpa N."/>
            <person name="Shi L."/>
            <person name="Shih D."/>
            <person name="Sparrow T."/>
            <person name="Spaulding J."/>
            <person name="Stalker J."/>
            <person name="Stange-Thomann N."/>
            <person name="Stavropoulos S."/>
            <person name="Stone C."/>
            <person name="Strader C."/>
            <person name="Tesfaye S."/>
            <person name="Thomson T."/>
            <person name="Thoulutsang Y."/>
            <person name="Thoulutsang D."/>
            <person name="Topham K."/>
            <person name="Topping I."/>
            <person name="Tsamla T."/>
            <person name="Vassiliev H."/>
            <person name="Vo A."/>
            <person name="Wangchuk T."/>
            <person name="Wangdi T."/>
            <person name="Weiand M."/>
            <person name="Wilkinson J."/>
            <person name="Wilson A."/>
            <person name="Yadav S."/>
            <person name="Young G."/>
            <person name="Yu Q."/>
            <person name="Zembek L."/>
            <person name="Zhong D."/>
            <person name="Zimmer A."/>
            <person name="Zwirko Z."/>
            <person name="Jaffe D.B."/>
            <person name="Alvarez P."/>
            <person name="Brockman W."/>
            <person name="Butler J."/>
            <person name="Chin C."/>
            <person name="Gnerre S."/>
            <person name="Grabherr M."/>
            <person name="Kleber M."/>
            <person name="Mauceli E."/>
            <person name="MacCallum I."/>
        </authorList>
    </citation>
    <scope>NUCLEOTIDE SEQUENCE [LARGE SCALE GENOMIC DNA]</scope>
    <source>
        <strain evidence="4">Tucson 15010-1051.87</strain>
    </source>
</reference>
<evidence type="ECO:0000313" key="4">
    <source>
        <dbReference type="Proteomes" id="UP000008792"/>
    </source>
</evidence>
<gene>
    <name evidence="3" type="primary">Dvir\GJ16461</name>
    <name evidence="3" type="ORF">Dvir_GJ16461</name>
</gene>
<feature type="coiled-coil region" evidence="1">
    <location>
        <begin position="39"/>
        <end position="130"/>
    </location>
</feature>
<feature type="signal peptide" evidence="2">
    <location>
        <begin position="1"/>
        <end position="25"/>
    </location>
</feature>
<dbReference type="SMR" id="B4M7F2"/>
<dbReference type="HOGENOM" id="CLU_1046872_0_0_1"/>
<dbReference type="EMBL" id="CH940653">
    <property type="protein sequence ID" value="EDW62719.1"/>
    <property type="molecule type" value="Genomic_DNA"/>
</dbReference>
<dbReference type="AlphaFoldDB" id="B4M7F2"/>
<proteinExistence type="predicted"/>
<organism evidence="3 4">
    <name type="scientific">Drosophila virilis</name>
    <name type="common">Fruit fly</name>
    <dbReference type="NCBI Taxonomy" id="7244"/>
    <lineage>
        <taxon>Eukaryota</taxon>
        <taxon>Metazoa</taxon>
        <taxon>Ecdysozoa</taxon>
        <taxon>Arthropoda</taxon>
        <taxon>Hexapoda</taxon>
        <taxon>Insecta</taxon>
        <taxon>Pterygota</taxon>
        <taxon>Neoptera</taxon>
        <taxon>Endopterygota</taxon>
        <taxon>Diptera</taxon>
        <taxon>Brachycera</taxon>
        <taxon>Muscomorpha</taxon>
        <taxon>Ephydroidea</taxon>
        <taxon>Drosophilidae</taxon>
        <taxon>Drosophila</taxon>
    </lineage>
</organism>
<dbReference type="Proteomes" id="UP000008792">
    <property type="component" value="Unassembled WGS sequence"/>
</dbReference>
<evidence type="ECO:0000256" key="2">
    <source>
        <dbReference type="SAM" id="SignalP"/>
    </source>
</evidence>
<feature type="chain" id="PRO_5002817385" evidence="2">
    <location>
        <begin position="26"/>
        <end position="275"/>
    </location>
</feature>
<dbReference type="PhylomeDB" id="B4M7F2"/>
<dbReference type="eggNOG" id="ENOG502T7Y0">
    <property type="taxonomic scope" value="Eukaryota"/>
</dbReference>
<keyword evidence="4" id="KW-1185">Reference proteome</keyword>
<evidence type="ECO:0000256" key="1">
    <source>
        <dbReference type="SAM" id="Coils"/>
    </source>
</evidence>